<dbReference type="Pfam" id="PF14432">
    <property type="entry name" value="DYW_deaminase"/>
    <property type="match status" value="1"/>
</dbReference>
<dbReference type="NCBIfam" id="TIGR00756">
    <property type="entry name" value="PPR"/>
    <property type="match status" value="1"/>
</dbReference>
<proteinExistence type="inferred from homology"/>
<comment type="caution">
    <text evidence="4">The sequence shown here is derived from an EMBL/GenBank/DDBJ whole genome shotgun (WGS) entry which is preliminary data.</text>
</comment>
<gene>
    <name evidence="4" type="ORF">BUALT_Bualt11G0097900</name>
</gene>
<keyword evidence="2" id="KW-0472">Membrane</keyword>
<comment type="similarity">
    <text evidence="1">Belongs to the PPR family. PCMP-H subfamily.</text>
</comment>
<dbReference type="AlphaFoldDB" id="A0AAV6WYM0"/>
<protein>
    <recommendedName>
        <fullName evidence="3">DYW domain-containing protein</fullName>
    </recommendedName>
</protein>
<evidence type="ECO:0000313" key="4">
    <source>
        <dbReference type="EMBL" id="KAG8374120.1"/>
    </source>
</evidence>
<feature type="domain" description="DYW" evidence="3">
    <location>
        <begin position="83"/>
        <end position="112"/>
    </location>
</feature>
<keyword evidence="5" id="KW-1185">Reference proteome</keyword>
<organism evidence="4 5">
    <name type="scientific">Buddleja alternifolia</name>
    <dbReference type="NCBI Taxonomy" id="168488"/>
    <lineage>
        <taxon>Eukaryota</taxon>
        <taxon>Viridiplantae</taxon>
        <taxon>Streptophyta</taxon>
        <taxon>Embryophyta</taxon>
        <taxon>Tracheophyta</taxon>
        <taxon>Spermatophyta</taxon>
        <taxon>Magnoliopsida</taxon>
        <taxon>eudicotyledons</taxon>
        <taxon>Gunneridae</taxon>
        <taxon>Pentapetalae</taxon>
        <taxon>asterids</taxon>
        <taxon>lamiids</taxon>
        <taxon>Lamiales</taxon>
        <taxon>Scrophulariaceae</taxon>
        <taxon>Buddlejeae</taxon>
        <taxon>Buddleja</taxon>
    </lineage>
</organism>
<evidence type="ECO:0000313" key="5">
    <source>
        <dbReference type="Proteomes" id="UP000826271"/>
    </source>
</evidence>
<sequence length="112" mass="12903">MCRCVVSRDYREKSSFMIGGYAKAGDYMSCYSTFKEYMRSGIRPDTLPLVIKVCRDTKDLVEGRLMHNVVYKLGFSPCYFVAAVLVDMVIVVRDANRFHHFKGGACSCRDYW</sequence>
<dbReference type="Proteomes" id="UP000826271">
    <property type="component" value="Unassembled WGS sequence"/>
</dbReference>
<feature type="transmembrane region" description="Helical" evidence="2">
    <location>
        <begin position="69"/>
        <end position="92"/>
    </location>
</feature>
<keyword evidence="2" id="KW-1133">Transmembrane helix</keyword>
<evidence type="ECO:0000259" key="3">
    <source>
        <dbReference type="Pfam" id="PF14432"/>
    </source>
</evidence>
<dbReference type="InterPro" id="IPR002885">
    <property type="entry name" value="PPR_rpt"/>
</dbReference>
<dbReference type="EMBL" id="WHWC01000011">
    <property type="protein sequence ID" value="KAG8374120.1"/>
    <property type="molecule type" value="Genomic_DNA"/>
</dbReference>
<name>A0AAV6WYM0_9LAMI</name>
<reference evidence="4" key="1">
    <citation type="submission" date="2019-10" db="EMBL/GenBank/DDBJ databases">
        <authorList>
            <person name="Zhang R."/>
            <person name="Pan Y."/>
            <person name="Wang J."/>
            <person name="Ma R."/>
            <person name="Yu S."/>
        </authorList>
    </citation>
    <scope>NUCLEOTIDE SEQUENCE</scope>
    <source>
        <strain evidence="4">LA-IB0</strain>
        <tissue evidence="4">Leaf</tissue>
    </source>
</reference>
<evidence type="ECO:0000256" key="2">
    <source>
        <dbReference type="SAM" id="Phobius"/>
    </source>
</evidence>
<dbReference type="GO" id="GO:0008270">
    <property type="term" value="F:zinc ion binding"/>
    <property type="evidence" value="ECO:0007669"/>
    <property type="project" value="InterPro"/>
</dbReference>
<evidence type="ECO:0000256" key="1">
    <source>
        <dbReference type="ARBA" id="ARBA00006643"/>
    </source>
</evidence>
<keyword evidence="2" id="KW-0812">Transmembrane</keyword>
<dbReference type="InterPro" id="IPR032867">
    <property type="entry name" value="DYW_dom"/>
</dbReference>
<accession>A0AAV6WYM0</accession>